<evidence type="ECO:0000259" key="2">
    <source>
        <dbReference type="PROSITE" id="PS50943"/>
    </source>
</evidence>
<evidence type="ECO:0000256" key="1">
    <source>
        <dbReference type="ARBA" id="ARBA00023125"/>
    </source>
</evidence>
<dbReference type="RefSeq" id="WP_168088306.1">
    <property type="nucleotide sequence ID" value="NZ_BHZH01000120.1"/>
</dbReference>
<dbReference type="InterPro" id="IPR010982">
    <property type="entry name" value="Lambda_DNA-bd_dom_sf"/>
</dbReference>
<comment type="caution">
    <text evidence="3">The sequence shown here is derived from an EMBL/GenBank/DDBJ whole genome shotgun (WGS) entry which is preliminary data.</text>
</comment>
<dbReference type="InterPro" id="IPR011051">
    <property type="entry name" value="RmlC_Cupin_sf"/>
</dbReference>
<dbReference type="SUPFAM" id="SSF51182">
    <property type="entry name" value="RmlC-like cupins"/>
    <property type="match status" value="1"/>
</dbReference>
<dbReference type="CDD" id="cd00093">
    <property type="entry name" value="HTH_XRE"/>
    <property type="match status" value="1"/>
</dbReference>
<dbReference type="PROSITE" id="PS50943">
    <property type="entry name" value="HTH_CROC1"/>
    <property type="match status" value="1"/>
</dbReference>
<dbReference type="SUPFAM" id="SSF47413">
    <property type="entry name" value="lambda repressor-like DNA-binding domains"/>
    <property type="match status" value="1"/>
</dbReference>
<dbReference type="SMART" id="SM00530">
    <property type="entry name" value="HTH_XRE"/>
    <property type="match status" value="1"/>
</dbReference>
<sequence length="188" mass="20102">MTDKLNPGVARDIGRRIRALREASGVSLSRLAQVSDVSRRMLTQIELGQANPSIGTVDKVAAALGTTFPGLLGVVDHAPPSGVEIWSTPDDSWAYLLRAVETRDLSVELWRLRLVGEETHRVTPSAGAPDSLIHVLEGRVRITGDDDRAADVAEGHTGTLAAGTEHRLAALTPVAAFLRVVMVPRAHP</sequence>
<feature type="domain" description="HTH cro/C1-type" evidence="2">
    <location>
        <begin position="17"/>
        <end position="71"/>
    </location>
</feature>
<gene>
    <name evidence="3" type="ORF">HCN52_11375</name>
</gene>
<dbReference type="InterPro" id="IPR001387">
    <property type="entry name" value="Cro/C1-type_HTH"/>
</dbReference>
<dbReference type="InterPro" id="IPR014710">
    <property type="entry name" value="RmlC-like_jellyroll"/>
</dbReference>
<dbReference type="Gene3D" id="2.60.120.10">
    <property type="entry name" value="Jelly Rolls"/>
    <property type="match status" value="1"/>
</dbReference>
<dbReference type="Proteomes" id="UP000727056">
    <property type="component" value="Unassembled WGS sequence"/>
</dbReference>
<reference evidence="3 4" key="1">
    <citation type="submission" date="2020-03" db="EMBL/GenBank/DDBJ databases">
        <title>Draft genome of Streptomyces sp. ventii, isolated from the Axial Seamount in the Pacific Ocean, and resequencing of the two type strains Streptomyces lonarensis strain NCL 716 and Streptomyces bohaiensis strain 11A07.</title>
        <authorList>
            <person name="Loughran R.M."/>
            <person name="Pfannmuller K.M."/>
            <person name="Wasson B.J."/>
            <person name="Deadmond M.C."/>
            <person name="Paddock B.E."/>
            <person name="Koyack M.J."/>
            <person name="Gallegos D.A."/>
            <person name="Mitchell E.A."/>
            <person name="Ushijima B."/>
            <person name="Saw J.H."/>
            <person name="Mcphail K.L."/>
            <person name="Videau P."/>
        </authorList>
    </citation>
    <scope>NUCLEOTIDE SEQUENCE [LARGE SCALE GENOMIC DNA]</scope>
    <source>
        <strain evidence="3 4">11A07</strain>
    </source>
</reference>
<keyword evidence="4" id="KW-1185">Reference proteome</keyword>
<dbReference type="EMBL" id="JAAVJC010000076">
    <property type="protein sequence ID" value="NJQ15535.1"/>
    <property type="molecule type" value="Genomic_DNA"/>
</dbReference>
<protein>
    <submittedName>
        <fullName evidence="3">Helix-turn-helix transcriptional regulator</fullName>
    </submittedName>
</protein>
<evidence type="ECO:0000313" key="4">
    <source>
        <dbReference type="Proteomes" id="UP000727056"/>
    </source>
</evidence>
<dbReference type="PANTHER" id="PTHR46797">
    <property type="entry name" value="HTH-TYPE TRANSCRIPTIONAL REGULATOR"/>
    <property type="match status" value="1"/>
</dbReference>
<evidence type="ECO:0000313" key="3">
    <source>
        <dbReference type="EMBL" id="NJQ15535.1"/>
    </source>
</evidence>
<keyword evidence="1" id="KW-0238">DNA-binding</keyword>
<proteinExistence type="predicted"/>
<dbReference type="PANTHER" id="PTHR46797:SF1">
    <property type="entry name" value="METHYLPHOSPHONATE SYNTHASE"/>
    <property type="match status" value="1"/>
</dbReference>
<dbReference type="Pfam" id="PF01381">
    <property type="entry name" value="HTH_3"/>
    <property type="match status" value="1"/>
</dbReference>
<accession>A0ABX1CCT8</accession>
<dbReference type="InterPro" id="IPR050807">
    <property type="entry name" value="TransReg_Diox_bact_type"/>
</dbReference>
<organism evidence="3 4">
    <name type="scientific">Streptomyces bohaiensis</name>
    <dbReference type="NCBI Taxonomy" id="1431344"/>
    <lineage>
        <taxon>Bacteria</taxon>
        <taxon>Bacillati</taxon>
        <taxon>Actinomycetota</taxon>
        <taxon>Actinomycetes</taxon>
        <taxon>Kitasatosporales</taxon>
        <taxon>Streptomycetaceae</taxon>
        <taxon>Streptomyces</taxon>
    </lineage>
</organism>
<name>A0ABX1CCT8_9ACTN</name>
<dbReference type="Gene3D" id="1.10.260.40">
    <property type="entry name" value="lambda repressor-like DNA-binding domains"/>
    <property type="match status" value="1"/>
</dbReference>